<protein>
    <submittedName>
        <fullName evidence="2">Uncharacterized protein</fullName>
    </submittedName>
</protein>
<reference evidence="2" key="1">
    <citation type="submission" date="2021-12" db="EMBL/GenBank/DDBJ databases">
        <title>Black yeast isolated from Biological Soil Crust.</title>
        <authorList>
            <person name="Kurbessoian T."/>
        </authorList>
    </citation>
    <scope>NUCLEOTIDE SEQUENCE</scope>
    <source>
        <strain evidence="2">CCFEE 5208</strain>
    </source>
</reference>
<name>A0AAN6F6A9_9PEZI</name>
<evidence type="ECO:0000256" key="1">
    <source>
        <dbReference type="SAM" id="MobiDB-lite"/>
    </source>
</evidence>
<proteinExistence type="predicted"/>
<sequence length="72" mass="8285">MTYEDILRTRQKREENEVRVSTTSQVSPKRERQAQGSTKRRKVREQQDEVSATKQEINAAGQSPFCSDVDDA</sequence>
<dbReference type="AlphaFoldDB" id="A0AAN6F6A9"/>
<gene>
    <name evidence="2" type="ORF">LTR82_017570</name>
</gene>
<dbReference type="EMBL" id="JASUXU010000150">
    <property type="protein sequence ID" value="KAK0303347.1"/>
    <property type="molecule type" value="Genomic_DNA"/>
</dbReference>
<feature type="region of interest" description="Disordered" evidence="1">
    <location>
        <begin position="1"/>
        <end position="72"/>
    </location>
</feature>
<evidence type="ECO:0000313" key="3">
    <source>
        <dbReference type="Proteomes" id="UP001168146"/>
    </source>
</evidence>
<evidence type="ECO:0000313" key="2">
    <source>
        <dbReference type="EMBL" id="KAK0303347.1"/>
    </source>
</evidence>
<feature type="compositionally biased region" description="Polar residues" evidence="1">
    <location>
        <begin position="49"/>
        <end position="65"/>
    </location>
</feature>
<organism evidence="2 3">
    <name type="scientific">Friedmanniomyces endolithicus</name>
    <dbReference type="NCBI Taxonomy" id="329885"/>
    <lineage>
        <taxon>Eukaryota</taxon>
        <taxon>Fungi</taxon>
        <taxon>Dikarya</taxon>
        <taxon>Ascomycota</taxon>
        <taxon>Pezizomycotina</taxon>
        <taxon>Dothideomycetes</taxon>
        <taxon>Dothideomycetidae</taxon>
        <taxon>Mycosphaerellales</taxon>
        <taxon>Teratosphaeriaceae</taxon>
        <taxon>Friedmanniomyces</taxon>
    </lineage>
</organism>
<accession>A0AAN6F6A9</accession>
<feature type="compositionally biased region" description="Basic and acidic residues" evidence="1">
    <location>
        <begin position="1"/>
        <end position="18"/>
    </location>
</feature>
<comment type="caution">
    <text evidence="2">The sequence shown here is derived from an EMBL/GenBank/DDBJ whole genome shotgun (WGS) entry which is preliminary data.</text>
</comment>
<dbReference type="Proteomes" id="UP001168146">
    <property type="component" value="Unassembled WGS sequence"/>
</dbReference>